<dbReference type="Proteomes" id="UP000292082">
    <property type="component" value="Unassembled WGS sequence"/>
</dbReference>
<proteinExistence type="predicted"/>
<accession>A0A4Q9PRA5</accession>
<reference evidence="1 2" key="1">
    <citation type="submission" date="2019-01" db="EMBL/GenBank/DDBJ databases">
        <title>Draft genome sequences of three monokaryotic isolates of the white-rot basidiomycete fungus Dichomitus squalens.</title>
        <authorList>
            <consortium name="DOE Joint Genome Institute"/>
            <person name="Lopez S.C."/>
            <person name="Andreopoulos B."/>
            <person name="Pangilinan J."/>
            <person name="Lipzen A."/>
            <person name="Riley R."/>
            <person name="Ahrendt S."/>
            <person name="Ng V."/>
            <person name="Barry K."/>
            <person name="Daum C."/>
            <person name="Grigoriev I.V."/>
            <person name="Hilden K.S."/>
            <person name="Makela M.R."/>
            <person name="de Vries R.P."/>
        </authorList>
    </citation>
    <scope>NUCLEOTIDE SEQUENCE [LARGE SCALE GENOMIC DNA]</scope>
    <source>
        <strain evidence="1 2">CBS 464.89</strain>
    </source>
</reference>
<gene>
    <name evidence="1" type="ORF">BD310DRAFT_930506</name>
</gene>
<dbReference type="OMA" id="CGLFWKA"/>
<dbReference type="AlphaFoldDB" id="A0A4Q9PRA5"/>
<dbReference type="EMBL" id="ML145144">
    <property type="protein sequence ID" value="TBU56903.1"/>
    <property type="molecule type" value="Genomic_DNA"/>
</dbReference>
<organism evidence="1 2">
    <name type="scientific">Dichomitus squalens</name>
    <dbReference type="NCBI Taxonomy" id="114155"/>
    <lineage>
        <taxon>Eukaryota</taxon>
        <taxon>Fungi</taxon>
        <taxon>Dikarya</taxon>
        <taxon>Basidiomycota</taxon>
        <taxon>Agaricomycotina</taxon>
        <taxon>Agaricomycetes</taxon>
        <taxon>Polyporales</taxon>
        <taxon>Polyporaceae</taxon>
        <taxon>Dichomitus</taxon>
    </lineage>
</organism>
<evidence type="ECO:0000313" key="2">
    <source>
        <dbReference type="Proteomes" id="UP000292082"/>
    </source>
</evidence>
<name>A0A4Q9PRA5_9APHY</name>
<keyword evidence="2" id="KW-1185">Reference proteome</keyword>
<sequence>MAVKFGGKFGAMVGATMVALKLKDSYDEYSSLPNEEEGLGHGPVALRTANLDEDAPDGASLLDTTLPSGRSKRQHRADCCVCCGLRCGLFWKAFGIVCLLFLGWQAIRLVIWAAKPKETGLEGMPEFSTSLGCMDAPKLYKGGKFDVTIPVGVNQNKGDHSMDFRGGAVGTIVVAQGEADLQEVKYEITLRGSTEDLFEGVVLDYPTPEEVAQNTKSSRLQLAVPAPVTPQCARFDVTVFLPPAVKTLHIQTHATTQVKFDPDSNFNLNTLFVTFYKLSKLNMFLPIEGIHANTFMYQMSEGWLVGDVTVVNDATLNTQRGDATMNVRVHPAPSSSEPPAPVKLLTSTGAGRADVFFVNHAGFPHRPIDSTHHTSMNGKGTYLTYKKAGFNGTVDLTAKSFTATGLLNAFKQDGDLPYVGSRDGGDRMLIKSQGWVGLYF</sequence>
<protein>
    <submittedName>
        <fullName evidence="1">Uncharacterized protein</fullName>
    </submittedName>
</protein>
<evidence type="ECO:0000313" key="1">
    <source>
        <dbReference type="EMBL" id="TBU56903.1"/>
    </source>
</evidence>